<sequence length="331" mass="34614">MLLSQAPLTQLSLLTILLASTHRTAATPFNREALENEEDSTILVDRDCPIPCGWQGQLCCAANQRCYTDGAGQAQCGAIADAQTVTSAQGIWQVYTTTIVETDLVTRISIYSSYVVVAPAPTASAAGGVCDYANYEQPCGSVCCPVGQVCQVLGTCVPSGAGSSQFYSSYFNTYSVPLRPTSGGATIVTSIYAPTATVPYQTPIGTAGGIVYPPLPSNSGLSGGAIAGIALKAFCQSSASDQGELPRPLSRNIITIAGGEVGLDDLQDGSRKDHQEQVVGVPLLLVWLHWLFSLDSGGGTVPLMAQRAVTTPTQQPLMTLVKVSDDPRSIF</sequence>
<organism evidence="2 3">
    <name type="scientific">Glutinoglossum americanum</name>
    <dbReference type="NCBI Taxonomy" id="1670608"/>
    <lineage>
        <taxon>Eukaryota</taxon>
        <taxon>Fungi</taxon>
        <taxon>Dikarya</taxon>
        <taxon>Ascomycota</taxon>
        <taxon>Pezizomycotina</taxon>
        <taxon>Geoglossomycetes</taxon>
        <taxon>Geoglossales</taxon>
        <taxon>Geoglossaceae</taxon>
        <taxon>Glutinoglossum</taxon>
    </lineage>
</organism>
<proteinExistence type="predicted"/>
<accession>A0A9P8L541</accession>
<dbReference type="AlphaFoldDB" id="A0A9P8L541"/>
<dbReference type="EMBL" id="JAGHQL010000023">
    <property type="protein sequence ID" value="KAH0544083.1"/>
    <property type="molecule type" value="Genomic_DNA"/>
</dbReference>
<gene>
    <name evidence="2" type="ORF">FGG08_001701</name>
</gene>
<name>A0A9P8L541_9PEZI</name>
<feature type="chain" id="PRO_5040335273" evidence="1">
    <location>
        <begin position="27"/>
        <end position="331"/>
    </location>
</feature>
<evidence type="ECO:0000256" key="1">
    <source>
        <dbReference type="SAM" id="SignalP"/>
    </source>
</evidence>
<keyword evidence="3" id="KW-1185">Reference proteome</keyword>
<keyword evidence="1" id="KW-0732">Signal</keyword>
<evidence type="ECO:0000313" key="3">
    <source>
        <dbReference type="Proteomes" id="UP000698800"/>
    </source>
</evidence>
<dbReference type="Proteomes" id="UP000698800">
    <property type="component" value="Unassembled WGS sequence"/>
</dbReference>
<dbReference type="OrthoDB" id="5425848at2759"/>
<comment type="caution">
    <text evidence="2">The sequence shown here is derived from an EMBL/GenBank/DDBJ whole genome shotgun (WGS) entry which is preliminary data.</text>
</comment>
<evidence type="ECO:0000313" key="2">
    <source>
        <dbReference type="EMBL" id="KAH0544083.1"/>
    </source>
</evidence>
<protein>
    <submittedName>
        <fullName evidence="2">Uncharacterized protein</fullName>
    </submittedName>
</protein>
<reference evidence="2" key="1">
    <citation type="submission" date="2021-03" db="EMBL/GenBank/DDBJ databases">
        <title>Comparative genomics and phylogenomic investigation of the class Geoglossomycetes provide insights into ecological specialization and systematics.</title>
        <authorList>
            <person name="Melie T."/>
            <person name="Pirro S."/>
            <person name="Miller A.N."/>
            <person name="Quandt A."/>
        </authorList>
    </citation>
    <scope>NUCLEOTIDE SEQUENCE</scope>
    <source>
        <strain evidence="2">GBOQ0MN5Z8</strain>
    </source>
</reference>
<feature type="signal peptide" evidence="1">
    <location>
        <begin position="1"/>
        <end position="26"/>
    </location>
</feature>